<accession>A0A975G4T3</accession>
<feature type="chain" id="PRO_5037593674" description="PEP-CTERM sorting domain-containing protein" evidence="1">
    <location>
        <begin position="21"/>
        <end position="253"/>
    </location>
</feature>
<organism evidence="2 3">
    <name type="scientific">Luteolibacter ambystomatis</name>
    <dbReference type="NCBI Taxonomy" id="2824561"/>
    <lineage>
        <taxon>Bacteria</taxon>
        <taxon>Pseudomonadati</taxon>
        <taxon>Verrucomicrobiota</taxon>
        <taxon>Verrucomicrobiia</taxon>
        <taxon>Verrucomicrobiales</taxon>
        <taxon>Verrucomicrobiaceae</taxon>
        <taxon>Luteolibacter</taxon>
    </lineage>
</organism>
<keyword evidence="1" id="KW-0732">Signal</keyword>
<feature type="signal peptide" evidence="1">
    <location>
        <begin position="1"/>
        <end position="20"/>
    </location>
</feature>
<evidence type="ECO:0008006" key="4">
    <source>
        <dbReference type="Google" id="ProtNLM"/>
    </source>
</evidence>
<dbReference type="AlphaFoldDB" id="A0A975G4T3"/>
<gene>
    <name evidence="2" type="ORF">KBB96_10695</name>
</gene>
<proteinExistence type="predicted"/>
<protein>
    <recommendedName>
        <fullName evidence="4">PEP-CTERM sorting domain-containing protein</fullName>
    </recommendedName>
</protein>
<dbReference type="Proteomes" id="UP000676169">
    <property type="component" value="Chromosome"/>
</dbReference>
<dbReference type="EMBL" id="CP073100">
    <property type="protein sequence ID" value="QUE49339.1"/>
    <property type="molecule type" value="Genomic_DNA"/>
</dbReference>
<evidence type="ECO:0000313" key="3">
    <source>
        <dbReference type="Proteomes" id="UP000676169"/>
    </source>
</evidence>
<evidence type="ECO:0000313" key="2">
    <source>
        <dbReference type="EMBL" id="QUE49339.1"/>
    </source>
</evidence>
<keyword evidence="3" id="KW-1185">Reference proteome</keyword>
<dbReference type="KEGG" id="lamb:KBB96_10695"/>
<sequence length="253" mass="26223">MTKTTAIAFASLLLASVANAEYVADADPVTSGNQPGSIYSPLTLSGTTKSEGWTKLTAANYPGNGSYPGNSAWVGALGSQVGPNAGANGLAKVSNGTSGGPYPTSASIYHGGYGTTANTFGGTLSVPVSGSGLLSGVKTVIFQLDIGEAWTYDLFDDVAPVLTYTTSSGTYTISATYASRYVKYPNGQVYMNGTWEDLYINSRAYQFNLSGVTETILSYSVSFSGVEHSQVYGLGLQQSTATLTTNILPTNIP</sequence>
<reference evidence="2" key="1">
    <citation type="submission" date="2021-04" db="EMBL/GenBank/DDBJ databases">
        <title>Luteolibacter sp. 32A isolated from the skin of an Anderson's salamander (Ambystoma andersonii).</title>
        <authorList>
            <person name="Spergser J."/>
            <person name="Busse H.-J."/>
        </authorList>
    </citation>
    <scope>NUCLEOTIDE SEQUENCE</scope>
    <source>
        <strain evidence="2">32A</strain>
    </source>
</reference>
<dbReference type="RefSeq" id="WP_211629400.1">
    <property type="nucleotide sequence ID" value="NZ_CP073100.1"/>
</dbReference>
<evidence type="ECO:0000256" key="1">
    <source>
        <dbReference type="SAM" id="SignalP"/>
    </source>
</evidence>
<name>A0A975G4T3_9BACT</name>